<feature type="transmembrane region" description="Helical" evidence="1">
    <location>
        <begin position="21"/>
        <end position="40"/>
    </location>
</feature>
<keyword evidence="3" id="KW-1185">Reference proteome</keyword>
<keyword evidence="1" id="KW-0472">Membrane</keyword>
<sequence length="43" mass="4711">MSRSEIESEIRAKRRAELRGYFVEGGLGAALFAVLAAQFLPVT</sequence>
<evidence type="ECO:0000313" key="3">
    <source>
        <dbReference type="Proteomes" id="UP000325289"/>
    </source>
</evidence>
<evidence type="ECO:0000313" key="2">
    <source>
        <dbReference type="EMBL" id="SFD88187.1"/>
    </source>
</evidence>
<proteinExistence type="predicted"/>
<keyword evidence="1" id="KW-0812">Transmembrane</keyword>
<dbReference type="AlphaFoldDB" id="A0A1I1VYY3"/>
<keyword evidence="1" id="KW-1133">Transmembrane helix</keyword>
<organism evidence="2 3">
    <name type="scientific">Roseivivax sediminis</name>
    <dbReference type="NCBI Taxonomy" id="936889"/>
    <lineage>
        <taxon>Bacteria</taxon>
        <taxon>Pseudomonadati</taxon>
        <taxon>Pseudomonadota</taxon>
        <taxon>Alphaproteobacteria</taxon>
        <taxon>Rhodobacterales</taxon>
        <taxon>Roseobacteraceae</taxon>
        <taxon>Roseivivax</taxon>
    </lineage>
</organism>
<gene>
    <name evidence="2" type="ORF">SAMN04515678_10429</name>
</gene>
<protein>
    <submittedName>
        <fullName evidence="2">Uncharacterized protein</fullName>
    </submittedName>
</protein>
<dbReference type="Proteomes" id="UP000325289">
    <property type="component" value="Unassembled WGS sequence"/>
</dbReference>
<reference evidence="2 3" key="1">
    <citation type="submission" date="2016-10" db="EMBL/GenBank/DDBJ databases">
        <authorList>
            <person name="Varghese N."/>
            <person name="Submissions S."/>
        </authorList>
    </citation>
    <scope>NUCLEOTIDE SEQUENCE [LARGE SCALE GENOMIC DNA]</scope>
    <source>
        <strain evidence="3">YIM D21,KCTC 23444,ACCC 10710</strain>
    </source>
</reference>
<dbReference type="RefSeq" id="WP_262504494.1">
    <property type="nucleotide sequence ID" value="NZ_FOMS01000004.1"/>
</dbReference>
<evidence type="ECO:0000256" key="1">
    <source>
        <dbReference type="SAM" id="Phobius"/>
    </source>
</evidence>
<name>A0A1I1VYY3_9RHOB</name>
<dbReference type="EMBL" id="FOMS01000004">
    <property type="protein sequence ID" value="SFD88187.1"/>
    <property type="molecule type" value="Genomic_DNA"/>
</dbReference>
<accession>A0A1I1VYY3</accession>